<evidence type="ECO:0000259" key="2">
    <source>
        <dbReference type="PROSITE" id="PS50157"/>
    </source>
</evidence>
<organism evidence="3 4">
    <name type="scientific">Aspergillus pseudoustus</name>
    <dbReference type="NCBI Taxonomy" id="1810923"/>
    <lineage>
        <taxon>Eukaryota</taxon>
        <taxon>Fungi</taxon>
        <taxon>Dikarya</taxon>
        <taxon>Ascomycota</taxon>
        <taxon>Pezizomycotina</taxon>
        <taxon>Eurotiomycetes</taxon>
        <taxon>Eurotiomycetidae</taxon>
        <taxon>Eurotiales</taxon>
        <taxon>Aspergillaceae</taxon>
        <taxon>Aspergillus</taxon>
        <taxon>Aspergillus subgen. Nidulantes</taxon>
    </lineage>
</organism>
<comment type="caution">
    <text evidence="3">The sequence shown here is derived from an EMBL/GenBank/DDBJ whole genome shotgun (WGS) entry which is preliminary data.</text>
</comment>
<dbReference type="PROSITE" id="PS50157">
    <property type="entry name" value="ZINC_FINGER_C2H2_2"/>
    <property type="match status" value="1"/>
</dbReference>
<dbReference type="Proteomes" id="UP001610446">
    <property type="component" value="Unassembled WGS sequence"/>
</dbReference>
<evidence type="ECO:0000256" key="1">
    <source>
        <dbReference type="PROSITE-ProRule" id="PRU00042"/>
    </source>
</evidence>
<dbReference type="InterPro" id="IPR013087">
    <property type="entry name" value="Znf_C2H2_type"/>
</dbReference>
<protein>
    <recommendedName>
        <fullName evidence="2">C2H2-type domain-containing protein</fullName>
    </recommendedName>
</protein>
<name>A0ABR4K1J8_9EURO</name>
<sequence length="59" mass="6693">MKVCIYCGKDFTVAAELRKHLRASKYTKQNLAVRMETRGTRLERSERSILMLAVACSAS</sequence>
<keyword evidence="4" id="KW-1185">Reference proteome</keyword>
<feature type="domain" description="C2H2-type" evidence="2">
    <location>
        <begin position="2"/>
        <end position="31"/>
    </location>
</feature>
<keyword evidence="1" id="KW-0862">Zinc</keyword>
<gene>
    <name evidence="3" type="ORF">BJY01DRAFT_213562</name>
</gene>
<proteinExistence type="predicted"/>
<keyword evidence="1" id="KW-0479">Metal-binding</keyword>
<evidence type="ECO:0000313" key="4">
    <source>
        <dbReference type="Proteomes" id="UP001610446"/>
    </source>
</evidence>
<keyword evidence="1" id="KW-0863">Zinc-finger</keyword>
<evidence type="ECO:0000313" key="3">
    <source>
        <dbReference type="EMBL" id="KAL2846201.1"/>
    </source>
</evidence>
<accession>A0ABR4K1J8</accession>
<dbReference type="EMBL" id="JBFXLU010000065">
    <property type="protein sequence ID" value="KAL2846201.1"/>
    <property type="molecule type" value="Genomic_DNA"/>
</dbReference>
<reference evidence="3 4" key="1">
    <citation type="submission" date="2024-07" db="EMBL/GenBank/DDBJ databases">
        <title>Section-level genome sequencing and comparative genomics of Aspergillus sections Usti and Cavernicolus.</title>
        <authorList>
            <consortium name="Lawrence Berkeley National Laboratory"/>
            <person name="Nybo J.L."/>
            <person name="Vesth T.C."/>
            <person name="Theobald S."/>
            <person name="Frisvad J.C."/>
            <person name="Larsen T.O."/>
            <person name="Kjaerboelling I."/>
            <person name="Rothschild-Mancinelli K."/>
            <person name="Lyhne E.K."/>
            <person name="Kogle M.E."/>
            <person name="Barry K."/>
            <person name="Clum A."/>
            <person name="Na H."/>
            <person name="Ledsgaard L."/>
            <person name="Lin J."/>
            <person name="Lipzen A."/>
            <person name="Kuo A."/>
            <person name="Riley R."/>
            <person name="Mondo S."/>
            <person name="Labutti K."/>
            <person name="Haridas S."/>
            <person name="Pangalinan J."/>
            <person name="Salamov A.A."/>
            <person name="Simmons B.A."/>
            <person name="Magnuson J.K."/>
            <person name="Chen J."/>
            <person name="Drula E."/>
            <person name="Henrissat B."/>
            <person name="Wiebenga A."/>
            <person name="Lubbers R.J."/>
            <person name="Gomes A.C."/>
            <person name="Makela M.R."/>
            <person name="Stajich J."/>
            <person name="Grigoriev I.V."/>
            <person name="Mortensen U.H."/>
            <person name="De Vries R.P."/>
            <person name="Baker S.E."/>
            <person name="Andersen M.R."/>
        </authorList>
    </citation>
    <scope>NUCLEOTIDE SEQUENCE [LARGE SCALE GENOMIC DNA]</scope>
    <source>
        <strain evidence="3 4">CBS 123904</strain>
    </source>
</reference>